<feature type="domain" description="Urease accessory protein UreH-like transmembrane" evidence="2">
    <location>
        <begin position="6"/>
        <end position="206"/>
    </location>
</feature>
<feature type="transmembrane region" description="Helical" evidence="1">
    <location>
        <begin position="50"/>
        <end position="73"/>
    </location>
</feature>
<keyword evidence="1" id="KW-0472">Membrane</keyword>
<organism evidence="3">
    <name type="scientific">Magnetococcus massalia (strain MO-1)</name>
    <dbReference type="NCBI Taxonomy" id="451514"/>
    <lineage>
        <taxon>Bacteria</taxon>
        <taxon>Pseudomonadati</taxon>
        <taxon>Pseudomonadota</taxon>
        <taxon>Magnetococcia</taxon>
        <taxon>Magnetococcales</taxon>
        <taxon>Magnetococcaceae</taxon>
        <taxon>Magnetococcus</taxon>
    </lineage>
</organism>
<name>A0A1S7LMA2_MAGMO</name>
<feature type="transmembrane region" description="Helical" evidence="1">
    <location>
        <begin position="194"/>
        <end position="219"/>
    </location>
</feature>
<sequence length="225" mass="23853">MDLSLAFMAGILGSGHCLGMCGSLVSAFFSRFAKGLRGWMPYMAYHGGRVTIYLITGLLAGLLGLALTSTGIIGKAQGILQIVVGLLVIILGFELLGLPWLRLKYNFWPFNRLQSLFGQLSAYGPVRGALTGGVLNGLMPCSLTLAMAVKATTAGGALQGGALMLAFGAGTLPAMLFVSLAFHKLGVKLRGWLLKIAGLFVIAMGVSTLWQGLTFFSIMRHLPNW</sequence>
<feature type="transmembrane region" description="Helical" evidence="1">
    <location>
        <begin position="122"/>
        <end position="149"/>
    </location>
</feature>
<proteinExistence type="predicted"/>
<gene>
    <name evidence="3" type="ORF">MAGMO_3862</name>
</gene>
<evidence type="ECO:0000256" key="1">
    <source>
        <dbReference type="SAM" id="Phobius"/>
    </source>
</evidence>
<keyword evidence="1" id="KW-1133">Transmembrane helix</keyword>
<feature type="transmembrane region" description="Helical" evidence="1">
    <location>
        <begin position="161"/>
        <end position="182"/>
    </location>
</feature>
<dbReference type="EMBL" id="LO017727">
    <property type="protein sequence ID" value="CRH07990.1"/>
    <property type="molecule type" value="Genomic_DNA"/>
</dbReference>
<evidence type="ECO:0000259" key="2">
    <source>
        <dbReference type="Pfam" id="PF13386"/>
    </source>
</evidence>
<reference evidence="3" key="1">
    <citation type="submission" date="2015-04" db="EMBL/GenBank/DDBJ databases">
        <authorList>
            <person name="Syromyatnikov M.Y."/>
            <person name="Popov V.N."/>
        </authorList>
    </citation>
    <scope>NUCLEOTIDE SEQUENCE</scope>
    <source>
        <strain evidence="3">MO-1</strain>
    </source>
</reference>
<accession>A0A1S7LMA2</accession>
<evidence type="ECO:0000313" key="3">
    <source>
        <dbReference type="EMBL" id="CRH07990.1"/>
    </source>
</evidence>
<dbReference type="Pfam" id="PF13386">
    <property type="entry name" value="DsbD_2"/>
    <property type="match status" value="1"/>
</dbReference>
<protein>
    <recommendedName>
        <fullName evidence="2">Urease accessory protein UreH-like transmembrane domain-containing protein</fullName>
    </recommendedName>
</protein>
<dbReference type="AlphaFoldDB" id="A0A1S7LMA2"/>
<dbReference type="PANTHER" id="PTHR42208:SF1">
    <property type="entry name" value="HEAVY METAL TRANSPORTER"/>
    <property type="match status" value="1"/>
</dbReference>
<feature type="transmembrane region" description="Helical" evidence="1">
    <location>
        <begin position="6"/>
        <end position="29"/>
    </location>
</feature>
<feature type="transmembrane region" description="Helical" evidence="1">
    <location>
        <begin position="79"/>
        <end position="101"/>
    </location>
</feature>
<dbReference type="InterPro" id="IPR039447">
    <property type="entry name" value="UreH-like_TM_dom"/>
</dbReference>
<keyword evidence="1" id="KW-0812">Transmembrane</keyword>
<dbReference type="PANTHER" id="PTHR42208">
    <property type="entry name" value="HEAVY METAL TRANSPORTER-RELATED"/>
    <property type="match status" value="1"/>
</dbReference>